<proteinExistence type="predicted"/>
<dbReference type="RefSeq" id="WP_004806583.1">
    <property type="nucleotide sequence ID" value="NZ_CP116394.1"/>
</dbReference>
<protein>
    <submittedName>
        <fullName evidence="2">Uncharacterized protein</fullName>
    </submittedName>
</protein>
<evidence type="ECO:0000256" key="1">
    <source>
        <dbReference type="SAM" id="MobiDB-lite"/>
    </source>
</evidence>
<organism evidence="2 3">
    <name type="scientific">Winkia neuii subsp. anitrata</name>
    <dbReference type="NCBI Taxonomy" id="29318"/>
    <lineage>
        <taxon>Bacteria</taxon>
        <taxon>Bacillati</taxon>
        <taxon>Actinomycetota</taxon>
        <taxon>Actinomycetes</taxon>
        <taxon>Actinomycetales</taxon>
        <taxon>Actinomycetaceae</taxon>
        <taxon>Winkia</taxon>
    </lineage>
</organism>
<sequence length="187" mass="21324">MTRIPADQLGIDLADLVHDLHVFAFNRRDEELWVEVANKRQLSKTTQGYAWLLEEVADEAKLARRDLSHGSQELTESIPEDDELEFQAVTLLENALASDMSGLQRTLEDVDIEDVDEVAEVIGELSGRLLQMQLEPAGLHEALVQVGQRYDVDFADLDTQVEDEDDDEEEEIADIQIEDEEDEEEEW</sequence>
<evidence type="ECO:0000313" key="3">
    <source>
        <dbReference type="Proteomes" id="UP001211044"/>
    </source>
</evidence>
<dbReference type="Proteomes" id="UP001211044">
    <property type="component" value="Chromosome"/>
</dbReference>
<feature type="region of interest" description="Disordered" evidence="1">
    <location>
        <begin position="156"/>
        <end position="187"/>
    </location>
</feature>
<accession>A0AB38XPZ1</accession>
<name>A0AB38XPZ1_9ACTO</name>
<dbReference type="KEGG" id="wne:PIG85_01845"/>
<dbReference type="EMBL" id="CP116394">
    <property type="protein sequence ID" value="WCE46412.1"/>
    <property type="molecule type" value="Genomic_DNA"/>
</dbReference>
<evidence type="ECO:0000313" key="2">
    <source>
        <dbReference type="EMBL" id="WCE46412.1"/>
    </source>
</evidence>
<reference evidence="2" key="1">
    <citation type="submission" date="2023-01" db="EMBL/GenBank/DDBJ databases">
        <title>Comparative Genomic Analysis of the Clinically-Derived Winkia Strain NY0527 Provides Evidence into the Taxonomic Reassignment of Winkia neuii and Characterizes Their Virulence Traits.</title>
        <authorList>
            <person name="Cai X."/>
            <person name="Peng Y."/>
            <person name="Li M."/>
            <person name="Qiu Y."/>
            <person name="Wang Y."/>
            <person name="Xu L."/>
            <person name="Hou Q."/>
        </authorList>
    </citation>
    <scope>NUCLEOTIDE SEQUENCE</scope>
    <source>
        <strain evidence="2">NY0527</strain>
    </source>
</reference>
<gene>
    <name evidence="2" type="ORF">PIG85_01845</name>
</gene>
<dbReference type="AlphaFoldDB" id="A0AB38XPZ1"/>